<dbReference type="EC" id="3.5.4.-" evidence="2"/>
<evidence type="ECO:0000313" key="3">
    <source>
        <dbReference type="Proteomes" id="UP001299409"/>
    </source>
</evidence>
<dbReference type="InterPro" id="IPR006175">
    <property type="entry name" value="YjgF/YER057c/UK114"/>
</dbReference>
<organism evidence="2">
    <name type="scientific">Intestinibacter bartlettii</name>
    <dbReference type="NCBI Taxonomy" id="261299"/>
    <lineage>
        <taxon>Bacteria</taxon>
        <taxon>Bacillati</taxon>
        <taxon>Bacillota</taxon>
        <taxon>Clostridia</taxon>
        <taxon>Peptostreptococcales</taxon>
        <taxon>Peptostreptococcaceae</taxon>
        <taxon>Intestinibacter</taxon>
    </lineage>
</organism>
<dbReference type="Pfam" id="PF01042">
    <property type="entry name" value="Ribonuc_L-PSP"/>
    <property type="match status" value="1"/>
</dbReference>
<dbReference type="GeneID" id="89563923"/>
<evidence type="ECO:0000313" key="2">
    <source>
        <dbReference type="EMBL" id="VYU41315.1"/>
    </source>
</evidence>
<dbReference type="EMBL" id="JAJBMB010000005">
    <property type="protein sequence ID" value="MCB5445940.1"/>
    <property type="molecule type" value="Genomic_DNA"/>
</dbReference>
<keyword evidence="3" id="KW-1185">Reference proteome</keyword>
<reference evidence="1 3" key="2">
    <citation type="submission" date="2021-10" db="EMBL/GenBank/DDBJ databases">
        <title>Collection of gut derived symbiotic bacterial strains cultured from healthy donors.</title>
        <authorList>
            <person name="Lin H."/>
            <person name="Littmann E."/>
            <person name="Claire K."/>
            <person name="Pamer E."/>
        </authorList>
    </citation>
    <scope>NUCLEOTIDE SEQUENCE [LARGE SCALE GENOMIC DNA]</scope>
    <source>
        <strain evidence="1 3">MSK.17.68</strain>
    </source>
</reference>
<dbReference type="SUPFAM" id="SSF55298">
    <property type="entry name" value="YjgF-like"/>
    <property type="match status" value="1"/>
</dbReference>
<evidence type="ECO:0000313" key="1">
    <source>
        <dbReference type="EMBL" id="MCB5445940.1"/>
    </source>
</evidence>
<keyword evidence="2" id="KW-0378">Hydrolase</keyword>
<dbReference type="GO" id="GO:0016787">
    <property type="term" value="F:hydrolase activity"/>
    <property type="evidence" value="ECO:0007669"/>
    <property type="project" value="UniProtKB-KW"/>
</dbReference>
<proteinExistence type="predicted"/>
<dbReference type="EMBL" id="CACRUE010000036">
    <property type="protein sequence ID" value="VYU41315.1"/>
    <property type="molecule type" value="Genomic_DNA"/>
</dbReference>
<protein>
    <submittedName>
        <fullName evidence="2">Enamine/imine deaminase</fullName>
        <ecNumber evidence="2">3.5.4.-</ecNumber>
    </submittedName>
    <submittedName>
        <fullName evidence="1">RidA family protein</fullName>
    </submittedName>
</protein>
<accession>A0A6N3EMF7</accession>
<sequence>MEIKRFEGTGRMSKVVEHNGTLYLSGLTNDEGDMKEQTAAVLAKAETILNQYGSDKNHILSATIYVKDMALFADMNSVWDAWVENGNEPARACVEANMARENLLVEISIVAAKK</sequence>
<dbReference type="AlphaFoldDB" id="A0A6N3EMF7"/>
<dbReference type="Gene3D" id="3.30.1330.40">
    <property type="entry name" value="RutC-like"/>
    <property type="match status" value="1"/>
</dbReference>
<dbReference type="InterPro" id="IPR035959">
    <property type="entry name" value="RutC-like_sf"/>
</dbReference>
<reference evidence="2" key="1">
    <citation type="submission" date="2019-11" db="EMBL/GenBank/DDBJ databases">
        <authorList>
            <person name="Feng L."/>
        </authorList>
    </citation>
    <scope>NUCLEOTIDE SEQUENCE</scope>
    <source>
        <strain evidence="2">IbartlettiiLFYP30</strain>
    </source>
</reference>
<dbReference type="PANTHER" id="PTHR47328">
    <property type="match status" value="1"/>
</dbReference>
<gene>
    <name evidence="2" type="primary">yabJ_1</name>
    <name evidence="2" type="ORF">IBLFYP30_02586</name>
    <name evidence="1" type="ORF">LIP50_06940</name>
</gene>
<dbReference type="CDD" id="cd06150">
    <property type="entry name" value="YjgF_YER057c_UK114_like_2"/>
    <property type="match status" value="1"/>
</dbReference>
<dbReference type="PANTHER" id="PTHR47328:SF1">
    <property type="entry name" value="RUTC FAMILY PROTEIN YOAB"/>
    <property type="match status" value="1"/>
</dbReference>
<dbReference type="InterPro" id="IPR035709">
    <property type="entry name" value="YoaB-like"/>
</dbReference>
<name>A0A6N3EMF7_9FIRM</name>
<dbReference type="RefSeq" id="WP_007285841.1">
    <property type="nucleotide sequence ID" value="NZ_BAABXU010000001.1"/>
</dbReference>
<dbReference type="Proteomes" id="UP001299409">
    <property type="component" value="Unassembled WGS sequence"/>
</dbReference>